<feature type="chain" id="PRO_5041922378" evidence="11">
    <location>
        <begin position="26"/>
        <end position="1830"/>
    </location>
</feature>
<dbReference type="SUPFAM" id="SSF81324">
    <property type="entry name" value="Voltage-gated potassium channels"/>
    <property type="match status" value="1"/>
</dbReference>
<keyword evidence="4" id="KW-0677">Repeat</keyword>
<feature type="domain" description="Fibronectin type-III" evidence="13">
    <location>
        <begin position="1184"/>
        <end position="1280"/>
    </location>
</feature>
<feature type="domain" description="SEA" evidence="12">
    <location>
        <begin position="490"/>
        <end position="601"/>
    </location>
</feature>
<dbReference type="EMBL" id="JARQWQ010000004">
    <property type="protein sequence ID" value="KAK2572515.1"/>
    <property type="molecule type" value="Genomic_DNA"/>
</dbReference>
<keyword evidence="7" id="KW-1015">Disulfide bond</keyword>
<feature type="domain" description="Fibronectin type-III" evidence="13">
    <location>
        <begin position="996"/>
        <end position="1095"/>
    </location>
</feature>
<dbReference type="CDD" id="cd01099">
    <property type="entry name" value="PAN_AP_HGF"/>
    <property type="match status" value="1"/>
</dbReference>
<organism evidence="15 16">
    <name type="scientific">Acropora cervicornis</name>
    <name type="common">Staghorn coral</name>
    <dbReference type="NCBI Taxonomy" id="6130"/>
    <lineage>
        <taxon>Eukaryota</taxon>
        <taxon>Metazoa</taxon>
        <taxon>Cnidaria</taxon>
        <taxon>Anthozoa</taxon>
        <taxon>Hexacorallia</taxon>
        <taxon>Scleractinia</taxon>
        <taxon>Astrocoeniina</taxon>
        <taxon>Acroporidae</taxon>
        <taxon>Acropora</taxon>
    </lineage>
</organism>
<dbReference type="Gene3D" id="2.60.40.10">
    <property type="entry name" value="Immunoglobulins"/>
    <property type="match status" value="10"/>
</dbReference>
<protein>
    <submittedName>
        <fullName evidence="15">Protein sidekick-1</fullName>
    </submittedName>
</protein>
<keyword evidence="3 11" id="KW-0732">Signal</keyword>
<dbReference type="FunFam" id="2.60.40.10:FF:000028">
    <property type="entry name" value="Neuronal cell adhesion molecule"/>
    <property type="match status" value="6"/>
</dbReference>
<comment type="caution">
    <text evidence="15">The sequence shown here is derived from an EMBL/GenBank/DDBJ whole genome shotgun (WGS) entry which is preliminary data.</text>
</comment>
<name>A0AAD9R477_ACRCE</name>
<evidence type="ECO:0000256" key="11">
    <source>
        <dbReference type="SAM" id="SignalP"/>
    </source>
</evidence>
<evidence type="ECO:0000259" key="12">
    <source>
        <dbReference type="PROSITE" id="PS50024"/>
    </source>
</evidence>
<dbReference type="Gene3D" id="1.10.287.70">
    <property type="match status" value="1"/>
</dbReference>
<dbReference type="PANTHER" id="PTHR23036:SF151">
    <property type="entry name" value="FIBRONECTIN TYPE-III DOMAIN-CONTAINING PROTEIN"/>
    <property type="match status" value="1"/>
</dbReference>
<dbReference type="Pfam" id="PF00041">
    <property type="entry name" value="fn3"/>
    <property type="match status" value="8"/>
</dbReference>
<comment type="subcellular location">
    <subcellularLocation>
        <location evidence="1">Membrane</location>
    </subcellularLocation>
</comment>
<feature type="transmembrane region" description="Helical" evidence="10">
    <location>
        <begin position="1591"/>
        <end position="1616"/>
    </location>
</feature>
<feature type="transmembrane region" description="Helical" evidence="10">
    <location>
        <begin position="1749"/>
        <end position="1772"/>
    </location>
</feature>
<dbReference type="FunFam" id="2.60.40.10:FF:000093">
    <property type="entry name" value="Down syndrome cell adhesion molecule, isoform B"/>
    <property type="match status" value="1"/>
</dbReference>
<dbReference type="PROSITE" id="PS50948">
    <property type="entry name" value="PAN"/>
    <property type="match status" value="1"/>
</dbReference>
<keyword evidence="8" id="KW-0675">Receptor</keyword>
<evidence type="ECO:0000256" key="6">
    <source>
        <dbReference type="ARBA" id="ARBA00023136"/>
    </source>
</evidence>
<dbReference type="GO" id="GO:0043235">
    <property type="term" value="C:receptor complex"/>
    <property type="evidence" value="ECO:0007669"/>
    <property type="project" value="TreeGrafter"/>
</dbReference>
<dbReference type="GO" id="GO:0004896">
    <property type="term" value="F:cytokine receptor activity"/>
    <property type="evidence" value="ECO:0007669"/>
    <property type="project" value="TreeGrafter"/>
</dbReference>
<evidence type="ECO:0000256" key="8">
    <source>
        <dbReference type="ARBA" id="ARBA00023170"/>
    </source>
</evidence>
<proteinExistence type="predicted"/>
<dbReference type="Pfam" id="PF01390">
    <property type="entry name" value="SEA"/>
    <property type="match status" value="1"/>
</dbReference>
<evidence type="ECO:0000256" key="3">
    <source>
        <dbReference type="ARBA" id="ARBA00022729"/>
    </source>
</evidence>
<feature type="domain" description="Fibronectin type-III" evidence="13">
    <location>
        <begin position="188"/>
        <end position="286"/>
    </location>
</feature>
<dbReference type="Pfam" id="PF07885">
    <property type="entry name" value="Ion_trans_2"/>
    <property type="match status" value="1"/>
</dbReference>
<dbReference type="InterPro" id="IPR000082">
    <property type="entry name" value="SEA_dom"/>
</dbReference>
<keyword evidence="2 10" id="KW-0812">Transmembrane</keyword>
<dbReference type="InterPro" id="IPR050379">
    <property type="entry name" value="Type-I_Cytokine_Rcpt"/>
</dbReference>
<dbReference type="InterPro" id="IPR036364">
    <property type="entry name" value="SEA_dom_sf"/>
</dbReference>
<evidence type="ECO:0000256" key="5">
    <source>
        <dbReference type="ARBA" id="ARBA00022989"/>
    </source>
</evidence>
<dbReference type="PANTHER" id="PTHR23036">
    <property type="entry name" value="CYTOKINE RECEPTOR"/>
    <property type="match status" value="1"/>
</dbReference>
<reference evidence="15" key="2">
    <citation type="journal article" date="2023" name="Science">
        <title>Genomic signatures of disease resistance in endangered staghorn corals.</title>
        <authorList>
            <person name="Vollmer S.V."/>
            <person name="Selwyn J.D."/>
            <person name="Despard B.A."/>
            <person name="Roesel C.L."/>
        </authorList>
    </citation>
    <scope>NUCLEOTIDE SEQUENCE</scope>
    <source>
        <strain evidence="15">K2</strain>
    </source>
</reference>
<feature type="domain" description="Fibronectin type-III" evidence="13">
    <location>
        <begin position="896"/>
        <end position="991"/>
    </location>
</feature>
<feature type="domain" description="Fibronectin type-III" evidence="13">
    <location>
        <begin position="600"/>
        <end position="695"/>
    </location>
</feature>
<keyword evidence="16" id="KW-1185">Reference proteome</keyword>
<reference evidence="15" key="1">
    <citation type="journal article" date="2023" name="G3 (Bethesda)">
        <title>Whole genome assembly and annotation of the endangered Caribbean coral Acropora cervicornis.</title>
        <authorList>
            <person name="Selwyn J.D."/>
            <person name="Vollmer S.V."/>
        </authorList>
    </citation>
    <scope>NUCLEOTIDE SEQUENCE</scope>
    <source>
        <strain evidence="15">K2</strain>
    </source>
</reference>
<dbReference type="InterPro" id="IPR013783">
    <property type="entry name" value="Ig-like_fold"/>
</dbReference>
<dbReference type="InterPro" id="IPR036116">
    <property type="entry name" value="FN3_sf"/>
</dbReference>
<dbReference type="Gene3D" id="3.50.4.10">
    <property type="entry name" value="Hepatocyte Growth Factor"/>
    <property type="match status" value="1"/>
</dbReference>
<gene>
    <name evidence="15" type="ORF">P5673_002771</name>
</gene>
<evidence type="ECO:0000256" key="4">
    <source>
        <dbReference type="ARBA" id="ARBA00022737"/>
    </source>
</evidence>
<dbReference type="PROSITE" id="PS50024">
    <property type="entry name" value="SEA"/>
    <property type="match status" value="1"/>
</dbReference>
<sequence length="1830" mass="205115">MSSEEAMIKVVCVVVFLSVLGQLNARFCDDPQFTPPHQNEDPLAHFTSYPNHTMQTSKKFSFQRLSVRECAQFCLQVTKERMFNCSSFEHMKATGVCLISSLSCQNSLLLNDNSRNFYHLRDFMYSNTTNPCENVSSVLPATTNVSIISHSGSGKRIDKRLISSVSVLPTASLFTHSKIRAIPSKETLTENPVLVINITLMAPTTVRLSWSFGNARKYVTDPWGFRIVYKASNDNDTNSVLIKNNHTAVNISWLRSNTYYSFWMMTVSANGFGVTSKVVNATTLSQGPLGVNINFTVLLSTITWNTQFENISSEAFLNLTTVIKNSIEGVQGENSTYKNITKLKFSYHSNGTVVFVSALFDAISGMDDLDSLYGALYYRGKLQDLPVELLQENFPGKPPTNITLQAESLSSVTVKWDSPLNQCDVFQSIGFRVFYKLSNATKIHSLDVTVSTNHLVLQNLKDFKMYVVWLRRITSGGLGPKSAAMKIRTLEKVVQVNMTVRFLTITWNTNFANPNSESFQNLGQIIQQKIYLLYGQESNFIRDVQCHRFRNGSVIADMTIVYAQNVGPQQFTVVYKALYIDGMLGNLSVKPVADNVPGKPPVNVSAESLTATSIQVKWFCVDCHQQNSTTGFVVSYKLGSSSKNYTVHVAVNRAKRFLLITALKKFAKYTIHVSSVTTRGVGLKSEDVSVRTLEDVPSLPPRDVRAHNTSSTSLMVRWNPVPQGFTHGIVLGYRVLYKRGKDGNRTFSNVTTQVTFTELYNLDKFTLYFLKVLAFTIKGNGALSNQAFARTDEDVPSLPPAKVVAYNTSSSTLLVTWLRVPVGHVHGILRGYRILFKRIGEIFYHNVTTLNQSFVLSGLEKFTSYSVEVLAFTRIGEGNSTEPVYVSTDQDVPSLPPQNVSSHNTSSTSLYISWQEVPHGFVHGILLGYRILFKIANKAEDFSIVSTSATTRYKDLHGLGKFTVYKISVLAFTAIGDGPNSTIVFISTDEDIPSKPPMNLAARNTSSTSIRVTWREVPFGFLHGILRGYRVFYKKTDDNNTTYIDASIGSTERELDITGLEKFTRYSVKVLAFTRKGNVPSQPPQTVQAFNTSSTSVKVLWHSVPRGLVHGILRGYRIFYTKTKEFGVPMRQAVVPAHMRHVHLVGLEKFTNYSIQVAAFTRIGVGAKSPELVVSTDEDIPSLPPQNLWANNISSTALRVTWSPVPTGYVHGILRGYKLLYRKSSEVSAPYREIALSPEHRFKEIDDLQKFTFYEIRILAFTIKGEGAQSPQVNVTTDEDIPSEQPQNVYAKDRTSATQIKLSWKPPPANAVHGILRGFLIWYSIIQLENQEKSPVFPRDYQEKQVPAGANDDKLTDLESYASYKIKVAAFTSKGYGPIKEIIARTCRCQARIPTSWWYNPPYVTPQPHDNRTNRNGIIPVILENMVAHCCQECHGGGNAVTIVDYTTDASGFNAKKDGVIQVKDSIGTKNMISFGIAGVMSQETYHSPYGEAEYIPIMQTPGVAFIVAEKRNIHNEVLMAVYSCWPAVPIACIMAYIAGIIVWALDMKWNHVDFPKSFFWGSLEGMWWSFVTMTTVGYGDRIPKSIPARLFAFIWTWVGIATTAVIMSNITASLMNMVFQPAMMLYGTRVSRSYGNIYDVYEDLQKNRVHAALVDSYSTASESRLFSKDWLRLIEIIPVRYESANGLVLTGDAMKLASCFRDYVQAETNDIHRIIQRSVGSIEADDVPFAVKTSSELLTGESYLFNKVVVILCAALSISVLLGLFSHYCFYKRRLTDSTTRLSAVPWLPRVFTNRRKKYAVTKDEDVNSIFEGMDMTIFDKRRSQRWEP</sequence>
<dbReference type="SUPFAM" id="SSF82671">
    <property type="entry name" value="SEA domain"/>
    <property type="match status" value="1"/>
</dbReference>
<feature type="transmembrane region" description="Helical" evidence="10">
    <location>
        <begin position="1521"/>
        <end position="1546"/>
    </location>
</feature>
<feature type="domain" description="Apple" evidence="14">
    <location>
        <begin position="28"/>
        <end position="123"/>
    </location>
</feature>
<evidence type="ECO:0000259" key="13">
    <source>
        <dbReference type="PROSITE" id="PS50853"/>
    </source>
</evidence>
<dbReference type="SUPFAM" id="SSF57414">
    <property type="entry name" value="Hairpin loop containing domain-like"/>
    <property type="match status" value="1"/>
</dbReference>
<accession>A0AAD9R477</accession>
<evidence type="ECO:0000256" key="9">
    <source>
        <dbReference type="ARBA" id="ARBA00023180"/>
    </source>
</evidence>
<dbReference type="InterPro" id="IPR003961">
    <property type="entry name" value="FN3_dom"/>
</dbReference>
<evidence type="ECO:0000256" key="2">
    <source>
        <dbReference type="ARBA" id="ARBA00022692"/>
    </source>
</evidence>
<evidence type="ECO:0000313" key="15">
    <source>
        <dbReference type="EMBL" id="KAK2572515.1"/>
    </source>
</evidence>
<feature type="domain" description="Fibronectin type-III" evidence="13">
    <location>
        <begin position="799"/>
        <end position="891"/>
    </location>
</feature>
<dbReference type="SMART" id="SM00473">
    <property type="entry name" value="PAN_AP"/>
    <property type="match status" value="1"/>
</dbReference>
<dbReference type="GO" id="GO:0009897">
    <property type="term" value="C:external side of plasma membrane"/>
    <property type="evidence" value="ECO:0007669"/>
    <property type="project" value="TreeGrafter"/>
</dbReference>
<keyword evidence="9" id="KW-0325">Glycoprotein</keyword>
<feature type="signal peptide" evidence="11">
    <location>
        <begin position="1"/>
        <end position="25"/>
    </location>
</feature>
<keyword evidence="6 10" id="KW-0472">Membrane</keyword>
<keyword evidence="5 10" id="KW-1133">Transmembrane helix</keyword>
<evidence type="ECO:0000256" key="10">
    <source>
        <dbReference type="SAM" id="Phobius"/>
    </source>
</evidence>
<feature type="domain" description="Fibronectin type-III" evidence="13">
    <location>
        <begin position="398"/>
        <end position="492"/>
    </location>
</feature>
<evidence type="ECO:0000256" key="7">
    <source>
        <dbReference type="ARBA" id="ARBA00023157"/>
    </source>
</evidence>
<feature type="domain" description="Fibronectin type-III" evidence="13">
    <location>
        <begin position="700"/>
        <end position="794"/>
    </location>
</feature>
<evidence type="ECO:0000259" key="14">
    <source>
        <dbReference type="PROSITE" id="PS50948"/>
    </source>
</evidence>
<evidence type="ECO:0000256" key="1">
    <source>
        <dbReference type="ARBA" id="ARBA00004370"/>
    </source>
</evidence>
<dbReference type="SMART" id="SM00060">
    <property type="entry name" value="FN3"/>
    <property type="match status" value="10"/>
</dbReference>
<dbReference type="PROSITE" id="PS50853">
    <property type="entry name" value="FN3"/>
    <property type="match status" value="9"/>
</dbReference>
<dbReference type="Proteomes" id="UP001249851">
    <property type="component" value="Unassembled WGS sequence"/>
</dbReference>
<evidence type="ECO:0000313" key="16">
    <source>
        <dbReference type="Proteomes" id="UP001249851"/>
    </source>
</evidence>
<dbReference type="GO" id="GO:0019955">
    <property type="term" value="F:cytokine binding"/>
    <property type="evidence" value="ECO:0007669"/>
    <property type="project" value="TreeGrafter"/>
</dbReference>
<dbReference type="CDD" id="cd00063">
    <property type="entry name" value="FN3"/>
    <property type="match status" value="10"/>
</dbReference>
<dbReference type="InterPro" id="IPR003609">
    <property type="entry name" value="Pan_app"/>
</dbReference>
<dbReference type="InterPro" id="IPR013099">
    <property type="entry name" value="K_chnl_dom"/>
</dbReference>
<dbReference type="SUPFAM" id="SSF49265">
    <property type="entry name" value="Fibronectin type III"/>
    <property type="match status" value="5"/>
</dbReference>
<feature type="domain" description="Fibronectin type-III" evidence="13">
    <location>
        <begin position="1285"/>
        <end position="1392"/>
    </location>
</feature>
<feature type="transmembrane region" description="Helical" evidence="10">
    <location>
        <begin position="1558"/>
        <end position="1579"/>
    </location>
</feature>